<evidence type="ECO:0000259" key="8">
    <source>
        <dbReference type="Pfam" id="PF01058"/>
    </source>
</evidence>
<dbReference type="InterPro" id="IPR006138">
    <property type="entry name" value="NADH_UQ_OxRdtase_20Kd_su"/>
</dbReference>
<keyword evidence="6" id="KW-1003">Cell membrane</keyword>
<keyword evidence="6 7" id="KW-0479">Metal-binding</keyword>
<feature type="domain" description="NADH:ubiquinone oxidoreductase-like 20kDa subunit" evidence="8">
    <location>
        <begin position="36"/>
        <end position="145"/>
    </location>
</feature>
<dbReference type="GO" id="GO:0005506">
    <property type="term" value="F:iron ion binding"/>
    <property type="evidence" value="ECO:0007669"/>
    <property type="project" value="UniProtKB-UniRule"/>
</dbReference>
<dbReference type="InterPro" id="IPR006137">
    <property type="entry name" value="NADH_UbQ_OxRdtase-like_20kDa"/>
</dbReference>
<comment type="catalytic activity">
    <reaction evidence="6">
        <text>a quinone + NADH + 5 H(+)(in) = a quinol + NAD(+) + 4 H(+)(out)</text>
        <dbReference type="Rhea" id="RHEA:57888"/>
        <dbReference type="ChEBI" id="CHEBI:15378"/>
        <dbReference type="ChEBI" id="CHEBI:24646"/>
        <dbReference type="ChEBI" id="CHEBI:57540"/>
        <dbReference type="ChEBI" id="CHEBI:57945"/>
        <dbReference type="ChEBI" id="CHEBI:132124"/>
    </reaction>
</comment>
<keyword evidence="3 6" id="KW-0874">Quinone</keyword>
<dbReference type="NCBIfam" id="NF005012">
    <property type="entry name" value="PRK06411.1"/>
    <property type="match status" value="1"/>
</dbReference>
<keyword evidence="6 9" id="KW-0830">Ubiquinone</keyword>
<evidence type="ECO:0000256" key="1">
    <source>
        <dbReference type="ARBA" id="ARBA00009173"/>
    </source>
</evidence>
<keyword evidence="6 7" id="KW-0408">Iron</keyword>
<gene>
    <name evidence="6" type="primary">nuoB</name>
    <name evidence="9" type="ORF">AVDCRST_MAG88-1340</name>
</gene>
<evidence type="ECO:0000256" key="4">
    <source>
        <dbReference type="ARBA" id="ARBA00022967"/>
    </source>
</evidence>
<dbReference type="FunFam" id="3.40.50.12280:FF:000002">
    <property type="entry name" value="NADH-quinone oxidoreductase subunit B"/>
    <property type="match status" value="1"/>
</dbReference>
<feature type="binding site" evidence="6">
    <location>
        <position position="131"/>
    </location>
    <ligand>
        <name>[4Fe-4S] cluster</name>
        <dbReference type="ChEBI" id="CHEBI:49883"/>
    </ligand>
</feature>
<evidence type="ECO:0000256" key="5">
    <source>
        <dbReference type="ARBA" id="ARBA00023027"/>
    </source>
</evidence>
<feature type="binding site" evidence="6">
    <location>
        <position position="36"/>
    </location>
    <ligand>
        <name>[4Fe-4S] cluster</name>
        <dbReference type="ChEBI" id="CHEBI:49883"/>
    </ligand>
</feature>
<dbReference type="GO" id="GO:0015990">
    <property type="term" value="P:electron transport coupled proton transport"/>
    <property type="evidence" value="ECO:0007669"/>
    <property type="project" value="TreeGrafter"/>
</dbReference>
<dbReference type="PANTHER" id="PTHR11995:SF14">
    <property type="entry name" value="NADH DEHYDROGENASE [UBIQUINONE] IRON-SULFUR PROTEIN 7, MITOCHONDRIAL"/>
    <property type="match status" value="1"/>
</dbReference>
<dbReference type="GO" id="GO:0048038">
    <property type="term" value="F:quinone binding"/>
    <property type="evidence" value="ECO:0007669"/>
    <property type="project" value="UniProtKB-KW"/>
</dbReference>
<keyword evidence="6 7" id="KW-0004">4Fe-4S</keyword>
<reference evidence="9" key="1">
    <citation type="submission" date="2020-02" db="EMBL/GenBank/DDBJ databases">
        <authorList>
            <person name="Meier V. D."/>
        </authorList>
    </citation>
    <scope>NUCLEOTIDE SEQUENCE</scope>
    <source>
        <strain evidence="9">AVDCRST_MAG88</strain>
    </source>
</reference>
<accession>A0A6J4USZ4</accession>
<dbReference type="GO" id="GO:0009060">
    <property type="term" value="P:aerobic respiration"/>
    <property type="evidence" value="ECO:0007669"/>
    <property type="project" value="TreeGrafter"/>
</dbReference>
<keyword evidence="6 7" id="KW-0411">Iron-sulfur</keyword>
<comment type="cofactor">
    <cofactor evidence="6">
        <name>[4Fe-4S] cluster</name>
        <dbReference type="ChEBI" id="CHEBI:49883"/>
    </cofactor>
    <text evidence="6">Binds 1 [4Fe-4S] cluster.</text>
</comment>
<sequence>MLENRFEKNILTTTVDSLFNWARRSSLWPMTFGLACCAIEMISAAQSRWDFAERFGMLYRASPRQSDLMIVSGSVTYKMAPLVYQLYEQMPEPKWVISMGACANFGGPFDTYSHLQGVDRIIPVDVYISGCPPTPEGLISGILELQNRVIKYDTIAKKQGPERAQNMRYKEREEAGLRQVVSLKQAGPAAHTVLIREPEGERLIPTDRRRLGSGQ</sequence>
<dbReference type="EMBL" id="CADCWM010000439">
    <property type="protein sequence ID" value="CAA9559012.1"/>
    <property type="molecule type" value="Genomic_DNA"/>
</dbReference>
<keyword evidence="4 6" id="KW-1278">Translocase</keyword>
<dbReference type="SUPFAM" id="SSF56770">
    <property type="entry name" value="HydA/Nqo6-like"/>
    <property type="match status" value="1"/>
</dbReference>
<dbReference type="GO" id="GO:0045271">
    <property type="term" value="C:respiratory chain complex I"/>
    <property type="evidence" value="ECO:0007669"/>
    <property type="project" value="TreeGrafter"/>
</dbReference>
<dbReference type="GO" id="GO:0008137">
    <property type="term" value="F:NADH dehydrogenase (ubiquinone) activity"/>
    <property type="evidence" value="ECO:0007669"/>
    <property type="project" value="InterPro"/>
</dbReference>
<dbReference type="GO" id="GO:0051539">
    <property type="term" value="F:4 iron, 4 sulfur cluster binding"/>
    <property type="evidence" value="ECO:0007669"/>
    <property type="project" value="UniProtKB-KW"/>
</dbReference>
<keyword evidence="9" id="KW-0560">Oxidoreductase</keyword>
<dbReference type="Gene3D" id="3.40.50.12280">
    <property type="match status" value="1"/>
</dbReference>
<name>A0A6J4USZ4_9BACT</name>
<evidence type="ECO:0000256" key="6">
    <source>
        <dbReference type="HAMAP-Rule" id="MF_01356"/>
    </source>
</evidence>
<comment type="function">
    <text evidence="6">NDH-1 shuttles electrons from NADH, via FMN and iron-sulfur (Fe-S) centers, to quinones in the respiratory chain. The immediate electron acceptor for the enzyme in this species is believed to be ubiquinone. Couples the redox reaction to proton translocation (for every two electrons transferred, four hydrogen ions are translocated across the cytoplasmic membrane), and thus conserves the redox energy in a proton gradient.</text>
</comment>
<proteinExistence type="inferred from homology"/>
<comment type="similarity">
    <text evidence="1 6 7">Belongs to the complex I 20 kDa subunit family.</text>
</comment>
<dbReference type="AlphaFoldDB" id="A0A6J4USZ4"/>
<keyword evidence="6" id="KW-0472">Membrane</keyword>
<evidence type="ECO:0000256" key="7">
    <source>
        <dbReference type="RuleBase" id="RU004464"/>
    </source>
</evidence>
<dbReference type="GO" id="GO:0050136">
    <property type="term" value="F:NADH dehydrogenase (quinone) (non-electrogenic) activity"/>
    <property type="evidence" value="ECO:0007669"/>
    <property type="project" value="UniProtKB-UniRule"/>
</dbReference>
<feature type="binding site" evidence="6">
    <location>
        <position position="102"/>
    </location>
    <ligand>
        <name>[4Fe-4S] cluster</name>
        <dbReference type="ChEBI" id="CHEBI:49883"/>
    </ligand>
</feature>
<dbReference type="PANTHER" id="PTHR11995">
    <property type="entry name" value="NADH DEHYDROGENASE"/>
    <property type="match status" value="1"/>
</dbReference>
<evidence type="ECO:0000313" key="9">
    <source>
        <dbReference type="EMBL" id="CAA9559012.1"/>
    </source>
</evidence>
<dbReference type="NCBIfam" id="TIGR01957">
    <property type="entry name" value="nuoB_fam"/>
    <property type="match status" value="1"/>
</dbReference>
<evidence type="ECO:0000256" key="2">
    <source>
        <dbReference type="ARBA" id="ARBA00022448"/>
    </source>
</evidence>
<dbReference type="EC" id="7.1.1.-" evidence="6"/>
<organism evidence="9">
    <name type="scientific">uncultured Thermomicrobiales bacterium</name>
    <dbReference type="NCBI Taxonomy" id="1645740"/>
    <lineage>
        <taxon>Bacteria</taxon>
        <taxon>Pseudomonadati</taxon>
        <taxon>Thermomicrobiota</taxon>
        <taxon>Thermomicrobia</taxon>
        <taxon>Thermomicrobiales</taxon>
        <taxon>environmental samples</taxon>
    </lineage>
</organism>
<feature type="binding site" evidence="6">
    <location>
        <position position="37"/>
    </location>
    <ligand>
        <name>[4Fe-4S] cluster</name>
        <dbReference type="ChEBI" id="CHEBI:49883"/>
    </ligand>
</feature>
<dbReference type="GO" id="GO:0005886">
    <property type="term" value="C:plasma membrane"/>
    <property type="evidence" value="ECO:0007669"/>
    <property type="project" value="UniProtKB-SubCell"/>
</dbReference>
<comment type="subunit">
    <text evidence="6">NDH-1 is composed of 14 different subunits. Subunits NuoB, C, D, E, F, and G constitute the peripheral sector of the complex.</text>
</comment>
<keyword evidence="5 6" id="KW-0520">NAD</keyword>
<dbReference type="Pfam" id="PF01058">
    <property type="entry name" value="Oxidored_q6"/>
    <property type="match status" value="1"/>
</dbReference>
<keyword evidence="2 6" id="KW-0813">Transport</keyword>
<comment type="subcellular location">
    <subcellularLocation>
        <location evidence="6">Cell membrane</location>
        <topology evidence="6">Peripheral membrane protein</topology>
        <orientation evidence="6">Cytoplasmic side</orientation>
    </subcellularLocation>
</comment>
<evidence type="ECO:0000256" key="3">
    <source>
        <dbReference type="ARBA" id="ARBA00022719"/>
    </source>
</evidence>
<protein>
    <recommendedName>
        <fullName evidence="6">NADH-quinone oxidoreductase subunit B</fullName>
        <ecNumber evidence="6">7.1.1.-</ecNumber>
    </recommendedName>
    <alternativeName>
        <fullName evidence="6">NADH dehydrogenase I subunit B</fullName>
    </alternativeName>
    <alternativeName>
        <fullName evidence="6">NDH-1 subunit B</fullName>
    </alternativeName>
</protein>
<dbReference type="HAMAP" id="MF_01356">
    <property type="entry name" value="NDH1_NuoB"/>
    <property type="match status" value="1"/>
</dbReference>